<gene>
    <name evidence="7" type="ORF">QM012_002160</name>
</gene>
<reference evidence="7 8" key="1">
    <citation type="submission" date="2023-11" db="EMBL/GenBank/DDBJ databases">
        <title>Draft genome sequence and annotation of the polyextremotolerant black yeast-like fungus Aureobasidium pullulans NRRL 62042.</title>
        <authorList>
            <person name="Dielentheis-Frenken M.R.E."/>
            <person name="Wibberg D."/>
            <person name="Blank L.M."/>
            <person name="Tiso T."/>
        </authorList>
    </citation>
    <scope>NUCLEOTIDE SEQUENCE [LARGE SCALE GENOMIC DNA]</scope>
    <source>
        <strain evidence="7 8">NRRL 62042</strain>
    </source>
</reference>
<dbReference type="Pfam" id="PF00732">
    <property type="entry name" value="GMC_oxred_N"/>
    <property type="match status" value="1"/>
</dbReference>
<feature type="domain" description="Glucose-methanol-choline oxidoreductase N-terminal" evidence="6">
    <location>
        <begin position="484"/>
        <end position="498"/>
    </location>
</feature>
<accession>A0ABR0TCL3</accession>
<evidence type="ECO:0000256" key="2">
    <source>
        <dbReference type="ARBA" id="ARBA00010790"/>
    </source>
</evidence>
<dbReference type="InterPro" id="IPR007867">
    <property type="entry name" value="GMC_OxRtase_C"/>
</dbReference>
<evidence type="ECO:0000313" key="8">
    <source>
        <dbReference type="Proteomes" id="UP001341245"/>
    </source>
</evidence>
<dbReference type="PANTHER" id="PTHR11552">
    <property type="entry name" value="GLUCOSE-METHANOL-CHOLINE GMC OXIDOREDUCTASE"/>
    <property type="match status" value="1"/>
</dbReference>
<dbReference type="Gene3D" id="4.10.450.10">
    <property type="entry name" value="Glucose Oxidase, domain 2"/>
    <property type="match status" value="1"/>
</dbReference>
<comment type="similarity">
    <text evidence="2">Belongs to the GMC oxidoreductase family.</text>
</comment>
<dbReference type="Gene3D" id="3.30.560.10">
    <property type="entry name" value="Glucose Oxidase, domain 3"/>
    <property type="match status" value="1"/>
</dbReference>
<evidence type="ECO:0000256" key="1">
    <source>
        <dbReference type="ARBA" id="ARBA00001974"/>
    </source>
</evidence>
<evidence type="ECO:0000256" key="3">
    <source>
        <dbReference type="ARBA" id="ARBA00022630"/>
    </source>
</evidence>
<dbReference type="Proteomes" id="UP001341245">
    <property type="component" value="Unassembled WGS sequence"/>
</dbReference>
<dbReference type="InterPro" id="IPR036188">
    <property type="entry name" value="FAD/NAD-bd_sf"/>
</dbReference>
<proteinExistence type="inferred from homology"/>
<evidence type="ECO:0000256" key="5">
    <source>
        <dbReference type="ARBA" id="ARBA00023002"/>
    </source>
</evidence>
<name>A0ABR0TCL3_AURPU</name>
<sequence length="778" mass="84881">MRLIGLLSTKSELANTNLTWIIGKFELRSTIEGNESTVTRSFYLGTPSSVNLKSSDLSSKGCAIFVVSKETGAYQVYGQGAPQYTSTATCAGSIGKACVGDLNIKVKELAQSNADADESVFCKNIAINFQNESPSSCYILTQRPRIEAVAFTGPNAQQNIKSSGNSTSNCWPTLPKTNDLTKHSTMMLYTWPALIALTTLSSATSTVNEPTFDYVIVGGGTAGTVLANRLSEDSSVSVALIEAGGSALDNPLARTIYGNCPACTTALDWNYTTVPQQHLNGNIQPYHAGRCLGGTSDLNGWTYLRPSKAEFRSWQAVGNPGWMWKSLLHYFRKSENLQIPSASQQEQGATYITEFHGFDGPLDIAWPPLLNMTGFGKALNETWQSLGLKWNRDANSGSLRGLFLKPSEYNLQQGGIREDANRAYLAPIMNRTNLKVFTYTTAMKLRLGYDLASKAMVASGVDVITATRGNQTIRASREIILSLGTLRTPTLLEASGIGNSRVLANASIPLKVDLPGVGFHMQDQINYNLGFNITGNDNFTNDLTNIPTYAFVTAEDLFGNDTLSIENELRRSISQYAAKIAAESNGATTIHTEKRRLNARVDLIFDKNIPIGELILNPTFAAFWQTLPLSTGSVHLSSDHPSRPLINPNWLQFDFDFRVQVALLKFCRRLYSRPPLSALNNPVETSPGYSALPLNATDAQYRAFFNSSGQAVWHGVGTAAMMSRELGGVIDPQMLVYGTSNLRVVDASAFPFEVNGHPTSTIYAMAEKAADLIKMRWK</sequence>
<comment type="caution">
    <text evidence="7">The sequence shown here is derived from an EMBL/GenBank/DDBJ whole genome shotgun (WGS) entry which is preliminary data.</text>
</comment>
<evidence type="ECO:0000256" key="4">
    <source>
        <dbReference type="ARBA" id="ARBA00022827"/>
    </source>
</evidence>
<dbReference type="InterPro" id="IPR027424">
    <property type="entry name" value="Glucose_Oxidase_domain_2"/>
</dbReference>
<evidence type="ECO:0000313" key="7">
    <source>
        <dbReference type="EMBL" id="KAK6001670.1"/>
    </source>
</evidence>
<dbReference type="SUPFAM" id="SSF51905">
    <property type="entry name" value="FAD/NAD(P)-binding domain"/>
    <property type="match status" value="1"/>
</dbReference>
<keyword evidence="3" id="KW-0285">Flavoprotein</keyword>
<dbReference type="SUPFAM" id="SSF54373">
    <property type="entry name" value="FAD-linked reductases, C-terminal domain"/>
    <property type="match status" value="1"/>
</dbReference>
<protein>
    <recommendedName>
        <fullName evidence="6">Glucose-methanol-choline oxidoreductase N-terminal domain-containing protein</fullName>
    </recommendedName>
</protein>
<comment type="cofactor">
    <cofactor evidence="1">
        <name>FAD</name>
        <dbReference type="ChEBI" id="CHEBI:57692"/>
    </cofactor>
</comment>
<dbReference type="EMBL" id="JASGXD010000013">
    <property type="protein sequence ID" value="KAK6001670.1"/>
    <property type="molecule type" value="Genomic_DNA"/>
</dbReference>
<dbReference type="PANTHER" id="PTHR11552:SF201">
    <property type="entry name" value="GLUCOSE-METHANOL-CHOLINE OXIDOREDUCTASE N-TERMINAL DOMAIN-CONTAINING PROTEIN"/>
    <property type="match status" value="1"/>
</dbReference>
<organism evidence="7 8">
    <name type="scientific">Aureobasidium pullulans</name>
    <name type="common">Black yeast</name>
    <name type="synonym">Pullularia pullulans</name>
    <dbReference type="NCBI Taxonomy" id="5580"/>
    <lineage>
        <taxon>Eukaryota</taxon>
        <taxon>Fungi</taxon>
        <taxon>Dikarya</taxon>
        <taxon>Ascomycota</taxon>
        <taxon>Pezizomycotina</taxon>
        <taxon>Dothideomycetes</taxon>
        <taxon>Dothideomycetidae</taxon>
        <taxon>Dothideales</taxon>
        <taxon>Saccotheciaceae</taxon>
        <taxon>Aureobasidium</taxon>
    </lineage>
</organism>
<keyword evidence="5" id="KW-0560">Oxidoreductase</keyword>
<dbReference type="PROSITE" id="PS00624">
    <property type="entry name" value="GMC_OXRED_2"/>
    <property type="match status" value="1"/>
</dbReference>
<evidence type="ECO:0000259" key="6">
    <source>
        <dbReference type="PROSITE" id="PS00624"/>
    </source>
</evidence>
<keyword evidence="4" id="KW-0274">FAD</keyword>
<dbReference type="Pfam" id="PF05199">
    <property type="entry name" value="GMC_oxred_C"/>
    <property type="match status" value="1"/>
</dbReference>
<dbReference type="Gene3D" id="3.50.50.60">
    <property type="entry name" value="FAD/NAD(P)-binding domain"/>
    <property type="match status" value="1"/>
</dbReference>
<dbReference type="InterPro" id="IPR000172">
    <property type="entry name" value="GMC_OxRdtase_N"/>
</dbReference>
<dbReference type="InterPro" id="IPR012132">
    <property type="entry name" value="GMC_OxRdtase"/>
</dbReference>
<keyword evidence="8" id="KW-1185">Reference proteome</keyword>